<evidence type="ECO:0000256" key="1">
    <source>
        <dbReference type="SAM" id="SignalP"/>
    </source>
</evidence>
<protein>
    <submittedName>
        <fullName evidence="2">Putative secreted protein</fullName>
    </submittedName>
</protein>
<dbReference type="AlphaFoldDB" id="A0A6G5A2E3"/>
<name>A0A6G5A2E3_RHIMP</name>
<reference evidence="2" key="1">
    <citation type="submission" date="2020-03" db="EMBL/GenBank/DDBJ databases">
        <title>A transcriptome and proteome of the tick Rhipicephalus microplus shaped by the genetic composition of its hosts and developmental stage.</title>
        <authorList>
            <person name="Garcia G.R."/>
            <person name="Ribeiro J.M.C."/>
            <person name="Maruyama S.R."/>
            <person name="Gardinasse L.G."/>
            <person name="Nelson K."/>
            <person name="Ferreira B.R."/>
            <person name="Andrade T.G."/>
            <person name="Santos I.K.F.M."/>
        </authorList>
    </citation>
    <scope>NUCLEOTIDE SEQUENCE</scope>
    <source>
        <strain evidence="2">NSGR</strain>
        <tissue evidence="2">Salivary glands</tissue>
    </source>
</reference>
<sequence>MMESGAKHSSVHSFLLLSVHASVCVTVHVSICPCVHLFVGPSLRSSMHPPLRPFMRPSMHLSVCPFVHLFNTPSTTISHLFIIYSAYRSTAIQRTFQGLNERWHTHTFLRLALRVYFPPLTTSSSWYILVHCIHGTAAQRSLNLSKTKEVTPSEYNVATLSCQIVLNVHANGC</sequence>
<accession>A0A6G5A2E3</accession>
<feature type="signal peptide" evidence="1">
    <location>
        <begin position="1"/>
        <end position="26"/>
    </location>
</feature>
<keyword evidence="1" id="KW-0732">Signal</keyword>
<feature type="chain" id="PRO_5026136874" evidence="1">
    <location>
        <begin position="27"/>
        <end position="173"/>
    </location>
</feature>
<evidence type="ECO:0000313" key="2">
    <source>
        <dbReference type="EMBL" id="NIE44366.1"/>
    </source>
</evidence>
<dbReference type="EMBL" id="GIKN01002093">
    <property type="protein sequence ID" value="NIE44366.1"/>
    <property type="molecule type" value="Transcribed_RNA"/>
</dbReference>
<proteinExistence type="predicted"/>
<organism evidence="2">
    <name type="scientific">Rhipicephalus microplus</name>
    <name type="common">Cattle tick</name>
    <name type="synonym">Boophilus microplus</name>
    <dbReference type="NCBI Taxonomy" id="6941"/>
    <lineage>
        <taxon>Eukaryota</taxon>
        <taxon>Metazoa</taxon>
        <taxon>Ecdysozoa</taxon>
        <taxon>Arthropoda</taxon>
        <taxon>Chelicerata</taxon>
        <taxon>Arachnida</taxon>
        <taxon>Acari</taxon>
        <taxon>Parasitiformes</taxon>
        <taxon>Ixodida</taxon>
        <taxon>Ixodoidea</taxon>
        <taxon>Ixodidae</taxon>
        <taxon>Rhipicephalinae</taxon>
        <taxon>Rhipicephalus</taxon>
        <taxon>Boophilus</taxon>
    </lineage>
</organism>